<evidence type="ECO:0000313" key="2">
    <source>
        <dbReference type="EMBL" id="RAL19420.1"/>
    </source>
</evidence>
<dbReference type="AlphaFoldDB" id="A0A328C2Y5"/>
<dbReference type="Proteomes" id="UP000248689">
    <property type="component" value="Unassembled WGS sequence"/>
</dbReference>
<gene>
    <name evidence="2" type="ORF">C5N92_02945</name>
</gene>
<protein>
    <recommendedName>
        <fullName evidence="4">Toxin-antitoxin system YwqK family antitoxin</fullName>
    </recommendedName>
</protein>
<dbReference type="Gene3D" id="3.90.930.1">
    <property type="match status" value="1"/>
</dbReference>
<evidence type="ECO:0000256" key="1">
    <source>
        <dbReference type="SAM" id="SignalP"/>
    </source>
</evidence>
<evidence type="ECO:0008006" key="4">
    <source>
        <dbReference type="Google" id="ProtNLM"/>
    </source>
</evidence>
<comment type="caution">
    <text evidence="2">The sequence shown here is derived from an EMBL/GenBank/DDBJ whole genome shotgun (WGS) entry which is preliminary data.</text>
</comment>
<dbReference type="SUPFAM" id="SSF82185">
    <property type="entry name" value="Histone H3 K4-specific methyltransferase SET7/9 N-terminal domain"/>
    <property type="match status" value="1"/>
</dbReference>
<dbReference type="RefSeq" id="WP_111749384.1">
    <property type="nucleotide sequence ID" value="NZ_PTPX01000006.1"/>
</dbReference>
<sequence>MKKALLFSFSLILSACSSVQNTQSTFIDPYPQITSIQDLPQEHRYKPKQCSPKFDKNGELDEVVSNGRRIKAKIKNHCIDEEVFIYHQNGQLHSNTPLVNGLAEGWSNGYTMDGVLRTRILYQKGETKLIQVYHNGQLVKEIK</sequence>
<keyword evidence="3" id="KW-1185">Reference proteome</keyword>
<keyword evidence="1" id="KW-0732">Signal</keyword>
<dbReference type="PROSITE" id="PS51257">
    <property type="entry name" value="PROKAR_LIPOPROTEIN"/>
    <property type="match status" value="1"/>
</dbReference>
<feature type="signal peptide" evidence="1">
    <location>
        <begin position="1"/>
        <end position="19"/>
    </location>
</feature>
<name>A0A328C2Y5_9PAST</name>
<feature type="chain" id="PRO_5016423212" description="Toxin-antitoxin system YwqK family antitoxin" evidence="1">
    <location>
        <begin position="20"/>
        <end position="143"/>
    </location>
</feature>
<organism evidence="2 3">
    <name type="scientific">Glaesserella australis</name>
    <dbReference type="NCBI Taxonomy" id="2094024"/>
    <lineage>
        <taxon>Bacteria</taxon>
        <taxon>Pseudomonadati</taxon>
        <taxon>Pseudomonadota</taxon>
        <taxon>Gammaproteobacteria</taxon>
        <taxon>Pasteurellales</taxon>
        <taxon>Pasteurellaceae</taxon>
        <taxon>Glaesserella</taxon>
    </lineage>
</organism>
<dbReference type="OrthoDB" id="5690314at2"/>
<evidence type="ECO:0000313" key="3">
    <source>
        <dbReference type="Proteomes" id="UP000248689"/>
    </source>
</evidence>
<proteinExistence type="predicted"/>
<dbReference type="EMBL" id="PTPX01000006">
    <property type="protein sequence ID" value="RAL19420.1"/>
    <property type="molecule type" value="Genomic_DNA"/>
</dbReference>
<accession>A0A328C2Y5</accession>
<reference evidence="3" key="1">
    <citation type="submission" date="2018-02" db="EMBL/GenBank/DDBJ databases">
        <title>Glaesserella australis sp. nov., isolated from the lungs of pigs.</title>
        <authorList>
            <person name="Turni C."/>
            <person name="Christensen H."/>
        </authorList>
    </citation>
    <scope>NUCLEOTIDE SEQUENCE [LARGE SCALE GENOMIC DNA]</scope>
    <source>
        <strain evidence="3">HS4635</strain>
    </source>
</reference>